<dbReference type="EMBL" id="CAXLJM020000023">
    <property type="protein sequence ID" value="CAL8089321.1"/>
    <property type="molecule type" value="Genomic_DNA"/>
</dbReference>
<reference evidence="1 2" key="1">
    <citation type="submission" date="2024-08" db="EMBL/GenBank/DDBJ databases">
        <authorList>
            <person name="Cucini C."/>
            <person name="Frati F."/>
        </authorList>
    </citation>
    <scope>NUCLEOTIDE SEQUENCE [LARGE SCALE GENOMIC DNA]</scope>
</reference>
<proteinExistence type="predicted"/>
<organism evidence="1 2">
    <name type="scientific">Orchesella dallaii</name>
    <dbReference type="NCBI Taxonomy" id="48710"/>
    <lineage>
        <taxon>Eukaryota</taxon>
        <taxon>Metazoa</taxon>
        <taxon>Ecdysozoa</taxon>
        <taxon>Arthropoda</taxon>
        <taxon>Hexapoda</taxon>
        <taxon>Collembola</taxon>
        <taxon>Entomobryomorpha</taxon>
        <taxon>Entomobryoidea</taxon>
        <taxon>Orchesellidae</taxon>
        <taxon>Orchesellinae</taxon>
        <taxon>Orchesella</taxon>
    </lineage>
</organism>
<comment type="caution">
    <text evidence="1">The sequence shown here is derived from an EMBL/GenBank/DDBJ whole genome shotgun (WGS) entry which is preliminary data.</text>
</comment>
<sequence>MVTELLNLLAPPQEKHKNLDTNQQCCDSYCCSYCDYPTTPEDTTTEPSCPDQYRCDQCYPHTEAPYCPDLGRCQECWPECWERPTTEPSSCPPEISCPPPPTCPTPGPCFCPTTPAPCTTQEPPTQTPCPTQDPCPSCPTEGTTTTTGRPEPTTPWPTCPANPQFTKAIYQSSLPSWPSAGTTVHLGIHANTTDGAILRYQLVTTFEFMTLTASQDIIFTSNVADGAFVGPNNVMIIEVAAIVIWDESRTSNAAIALVFPRSTTEDGTEEVVDDVHGVIVLCQFVSYSVGFGQPNVISFGDFMEFDIGLHRACENATGGENTTISIINSFRECTYKLSQTEPRDMFENFDTICKNRGKYFQCWDNMKADALSKCGKDKEPILPAVYRTTVSSLCGSDNAVKRIEELKKAATEIRPDDEKRCPQETGIHWIENCKDLLITMNSSDLCARHGAIDKCIGKITCENIKYAKLLKQVYTDARPYLQCNERRI</sequence>
<accession>A0ABP1Q871</accession>
<gene>
    <name evidence="1" type="ORF">ODALV1_LOCUS7334</name>
</gene>
<evidence type="ECO:0000313" key="2">
    <source>
        <dbReference type="Proteomes" id="UP001642540"/>
    </source>
</evidence>
<protein>
    <submittedName>
        <fullName evidence="1">Uncharacterized protein</fullName>
    </submittedName>
</protein>
<keyword evidence="2" id="KW-1185">Reference proteome</keyword>
<dbReference type="Proteomes" id="UP001642540">
    <property type="component" value="Unassembled WGS sequence"/>
</dbReference>
<evidence type="ECO:0000313" key="1">
    <source>
        <dbReference type="EMBL" id="CAL8089321.1"/>
    </source>
</evidence>
<name>A0ABP1Q871_9HEXA</name>